<comment type="caution">
    <text evidence="1">The sequence shown here is derived from an EMBL/GenBank/DDBJ whole genome shotgun (WGS) entry which is preliminary data.</text>
</comment>
<evidence type="ECO:0000313" key="2">
    <source>
        <dbReference type="Proteomes" id="UP001060085"/>
    </source>
</evidence>
<organism evidence="1 2">
    <name type="scientific">Catharanthus roseus</name>
    <name type="common">Madagascar periwinkle</name>
    <name type="synonym">Vinca rosea</name>
    <dbReference type="NCBI Taxonomy" id="4058"/>
    <lineage>
        <taxon>Eukaryota</taxon>
        <taxon>Viridiplantae</taxon>
        <taxon>Streptophyta</taxon>
        <taxon>Embryophyta</taxon>
        <taxon>Tracheophyta</taxon>
        <taxon>Spermatophyta</taxon>
        <taxon>Magnoliopsida</taxon>
        <taxon>eudicotyledons</taxon>
        <taxon>Gunneridae</taxon>
        <taxon>Pentapetalae</taxon>
        <taxon>asterids</taxon>
        <taxon>lamiids</taxon>
        <taxon>Gentianales</taxon>
        <taxon>Apocynaceae</taxon>
        <taxon>Rauvolfioideae</taxon>
        <taxon>Vinceae</taxon>
        <taxon>Catharanthinae</taxon>
        <taxon>Catharanthus</taxon>
    </lineage>
</organism>
<dbReference type="Proteomes" id="UP001060085">
    <property type="component" value="Linkage Group LG05"/>
</dbReference>
<sequence length="108" mass="12213">MPTILVSSPTLKKLDMTFSSYYDSMAFKIRAPLLEYLNISNCFKRQPILNSLPSLLEVYIDANGVYAAKEAGEISYSNSITKLVQDVQHANSLIVTYNTIKILERVNY</sequence>
<proteinExistence type="predicted"/>
<reference evidence="2" key="1">
    <citation type="journal article" date="2023" name="Nat. Plants">
        <title>Single-cell RNA sequencing provides a high-resolution roadmap for understanding the multicellular compartmentation of specialized metabolism.</title>
        <authorList>
            <person name="Sun S."/>
            <person name="Shen X."/>
            <person name="Li Y."/>
            <person name="Li Y."/>
            <person name="Wang S."/>
            <person name="Li R."/>
            <person name="Zhang H."/>
            <person name="Shen G."/>
            <person name="Guo B."/>
            <person name="Wei J."/>
            <person name="Xu J."/>
            <person name="St-Pierre B."/>
            <person name="Chen S."/>
            <person name="Sun C."/>
        </authorList>
    </citation>
    <scope>NUCLEOTIDE SEQUENCE [LARGE SCALE GENOMIC DNA]</scope>
</reference>
<accession>A0ACC0APA7</accession>
<protein>
    <submittedName>
        <fullName evidence="1">Uncharacterized protein</fullName>
    </submittedName>
</protein>
<dbReference type="EMBL" id="CM044705">
    <property type="protein sequence ID" value="KAI5662832.1"/>
    <property type="molecule type" value="Genomic_DNA"/>
</dbReference>
<name>A0ACC0APA7_CATRO</name>
<gene>
    <name evidence="1" type="ORF">M9H77_22155</name>
</gene>
<keyword evidence="2" id="KW-1185">Reference proteome</keyword>
<evidence type="ECO:0000313" key="1">
    <source>
        <dbReference type="EMBL" id="KAI5662832.1"/>
    </source>
</evidence>